<organism evidence="1 2">
    <name type="scientific">Aspergillus homomorphus (strain CBS 101889)</name>
    <dbReference type="NCBI Taxonomy" id="1450537"/>
    <lineage>
        <taxon>Eukaryota</taxon>
        <taxon>Fungi</taxon>
        <taxon>Dikarya</taxon>
        <taxon>Ascomycota</taxon>
        <taxon>Pezizomycotina</taxon>
        <taxon>Eurotiomycetes</taxon>
        <taxon>Eurotiomycetidae</taxon>
        <taxon>Eurotiales</taxon>
        <taxon>Aspergillaceae</taxon>
        <taxon>Aspergillus</taxon>
        <taxon>Aspergillus subgen. Circumdati</taxon>
    </lineage>
</organism>
<dbReference type="EMBL" id="KZ824297">
    <property type="protein sequence ID" value="RAL10226.1"/>
    <property type="molecule type" value="Genomic_DNA"/>
</dbReference>
<dbReference type="VEuPathDB" id="FungiDB:BO97DRAFT_426751"/>
<name>A0A395HRN0_ASPHC</name>
<protein>
    <submittedName>
        <fullName evidence="1">Uncharacterized protein</fullName>
    </submittedName>
</protein>
<keyword evidence="2" id="KW-1185">Reference proteome</keyword>
<reference evidence="1 2" key="1">
    <citation type="submission" date="2018-02" db="EMBL/GenBank/DDBJ databases">
        <title>The genomes of Aspergillus section Nigri reveals drivers in fungal speciation.</title>
        <authorList>
            <consortium name="DOE Joint Genome Institute"/>
            <person name="Vesth T.C."/>
            <person name="Nybo J."/>
            <person name="Theobald S."/>
            <person name="Brandl J."/>
            <person name="Frisvad J.C."/>
            <person name="Nielsen K.F."/>
            <person name="Lyhne E.K."/>
            <person name="Kogle M.E."/>
            <person name="Kuo A."/>
            <person name="Riley R."/>
            <person name="Clum A."/>
            <person name="Nolan M."/>
            <person name="Lipzen A."/>
            <person name="Salamov A."/>
            <person name="Henrissat B."/>
            <person name="Wiebenga A."/>
            <person name="De vries R.P."/>
            <person name="Grigoriev I.V."/>
            <person name="Mortensen U.H."/>
            <person name="Andersen M.R."/>
            <person name="Baker S.E."/>
        </authorList>
    </citation>
    <scope>NUCLEOTIDE SEQUENCE [LARGE SCALE GENOMIC DNA]</scope>
    <source>
        <strain evidence="1 2">CBS 101889</strain>
    </source>
</reference>
<evidence type="ECO:0000313" key="2">
    <source>
        <dbReference type="Proteomes" id="UP000248961"/>
    </source>
</evidence>
<proteinExistence type="predicted"/>
<dbReference type="Proteomes" id="UP000248961">
    <property type="component" value="Unassembled WGS sequence"/>
</dbReference>
<accession>A0A395HRN0</accession>
<gene>
    <name evidence="1" type="ORF">BO97DRAFT_426751</name>
</gene>
<sequence>MTSPASCSVINHFRPASLPYATVSRLKNPPSFIFLLKADTRSSSVRFPTFRANSSSVRRPISVNLPADESHDCATLAKKFIGMLKIAATGPRHIAFRYGNLLARLWSQGHTMPEKLHDRRVSNVTYD</sequence>
<dbReference type="GeneID" id="37201442"/>
<evidence type="ECO:0000313" key="1">
    <source>
        <dbReference type="EMBL" id="RAL10226.1"/>
    </source>
</evidence>
<dbReference type="STRING" id="1450537.A0A395HRN0"/>
<dbReference type="AlphaFoldDB" id="A0A395HRN0"/>
<dbReference type="RefSeq" id="XP_025549380.1">
    <property type="nucleotide sequence ID" value="XM_025697153.1"/>
</dbReference>